<feature type="transmembrane region" description="Helical" evidence="1">
    <location>
        <begin position="39"/>
        <end position="59"/>
    </location>
</feature>
<keyword evidence="1" id="KW-0812">Transmembrane</keyword>
<accession>A0A1Z4MUF6</accession>
<dbReference type="Proteomes" id="UP000218785">
    <property type="component" value="Chromosome"/>
</dbReference>
<keyword evidence="3" id="KW-1185">Reference proteome</keyword>
<name>A0A1Z4MUF6_9CYAN</name>
<evidence type="ECO:0000313" key="3">
    <source>
        <dbReference type="Proteomes" id="UP000218785"/>
    </source>
</evidence>
<proteinExistence type="predicted"/>
<dbReference type="EMBL" id="AP018248">
    <property type="protein sequence ID" value="BAY97051.1"/>
    <property type="molecule type" value="Genomic_DNA"/>
</dbReference>
<organism evidence="2 3">
    <name type="scientific">Tolypothrix tenuis PCC 7101</name>
    <dbReference type="NCBI Taxonomy" id="231146"/>
    <lineage>
        <taxon>Bacteria</taxon>
        <taxon>Bacillati</taxon>
        <taxon>Cyanobacteriota</taxon>
        <taxon>Cyanophyceae</taxon>
        <taxon>Nostocales</taxon>
        <taxon>Tolypothrichaceae</taxon>
        <taxon>Tolypothrix</taxon>
    </lineage>
</organism>
<dbReference type="KEGG" id="ttq:NIES37_09880"/>
<sequence>MYLTPKSGLFLAGSCVAAIAAVGSIFELSYGQPDLGVQATTIILVLSIPLTGLFFFAAVRDAKANIK</sequence>
<protein>
    <submittedName>
        <fullName evidence="2">Uncharacterized protein</fullName>
    </submittedName>
</protein>
<keyword evidence="1" id="KW-1133">Transmembrane helix</keyword>
<gene>
    <name evidence="2" type="ORF">NIES37_09880</name>
</gene>
<evidence type="ECO:0000313" key="2">
    <source>
        <dbReference type="EMBL" id="BAY97051.1"/>
    </source>
</evidence>
<reference evidence="2 3" key="1">
    <citation type="submission" date="2017-06" db="EMBL/GenBank/DDBJ databases">
        <title>Genome sequencing of cyanobaciteial culture collection at National Institute for Environmental Studies (NIES).</title>
        <authorList>
            <person name="Hirose Y."/>
            <person name="Shimura Y."/>
            <person name="Fujisawa T."/>
            <person name="Nakamura Y."/>
            <person name="Kawachi M."/>
        </authorList>
    </citation>
    <scope>NUCLEOTIDE SEQUENCE [LARGE SCALE GENOMIC DNA]</scope>
    <source>
        <strain evidence="2 3">NIES-37</strain>
    </source>
</reference>
<dbReference type="AlphaFoldDB" id="A0A1Z4MUF6"/>
<dbReference type="RefSeq" id="WP_045872596.1">
    <property type="nucleotide sequence ID" value="NZ_CAWNJS010000001.1"/>
</dbReference>
<keyword evidence="1" id="KW-0472">Membrane</keyword>
<evidence type="ECO:0000256" key="1">
    <source>
        <dbReference type="SAM" id="Phobius"/>
    </source>
</evidence>